<dbReference type="InterPro" id="IPR025567">
    <property type="entry name" value="DUF4332"/>
</dbReference>
<accession>A0A517Z9R9</accession>
<dbReference type="Proteomes" id="UP000320496">
    <property type="component" value="Chromosome"/>
</dbReference>
<evidence type="ECO:0000259" key="2">
    <source>
        <dbReference type="Pfam" id="PF00882"/>
    </source>
</evidence>
<dbReference type="InterPro" id="IPR029002">
    <property type="entry name" value="PLPC/GPLD1"/>
</dbReference>
<dbReference type="Gene3D" id="1.10.575.10">
    <property type="entry name" value="P1 Nuclease"/>
    <property type="match status" value="1"/>
</dbReference>
<evidence type="ECO:0000256" key="1">
    <source>
        <dbReference type="SAM" id="MobiDB-lite"/>
    </source>
</evidence>
<proteinExistence type="predicted"/>
<dbReference type="Pfam" id="PF00882">
    <property type="entry name" value="Zn_dep_PLPC"/>
    <property type="match status" value="1"/>
</dbReference>
<sequence length="550" mass="60274">MSLLERVLYAWKCKGTHHKLAMDALRHLDVDEAPAWRNLFLANIEPYLDGAKAPDTKFRDFRNHVLHVADGEWGGAIAAAELWFQRTVEAFAAEDWQRGVYAAGVLSHYMTDPFMPLHTAQSEAEGTIHRACEWSVSKSYDALRQLYEASDDAAELPSADGSGWLGDLIRDGAWRAHCCYEEVVENYDLDRGVSDPPAGLTPQLQKHFARQLGHAAVAFGTALNRALCEAGTSPPRTLATLHGLLATVTIPIFWITRRMADTGERRVVKAIYDELQLTGRVDQSLPEECRQIRDALAGDEPVELESMASPQGRPAPPARTAPPTRKAPPVDSAHASDSGPIIHSAPPAPSTPSPDSADTSRRRPPMREHVAAQEEPGTPADVQAASEPAPQPDAAAGSHAADSESLRFWLSPDDPLVDAPSIGSKTARRLRRVRMRTVADLLECDPYEVSDVLDVHYMDGETIRSWQEQASLMCRVPGLRGHDAQILVACGITEPEDLAVADVDELTEQCRQFVESEDGQRLLRDPMPPLPEEVAAWIDQADHARPLAAA</sequence>
<organism evidence="4 5">
    <name type="scientific">Maioricimonas rarisocia</name>
    <dbReference type="NCBI Taxonomy" id="2528026"/>
    <lineage>
        <taxon>Bacteria</taxon>
        <taxon>Pseudomonadati</taxon>
        <taxon>Planctomycetota</taxon>
        <taxon>Planctomycetia</taxon>
        <taxon>Planctomycetales</taxon>
        <taxon>Planctomycetaceae</taxon>
        <taxon>Maioricimonas</taxon>
    </lineage>
</organism>
<dbReference type="RefSeq" id="WP_145370389.1">
    <property type="nucleotide sequence ID" value="NZ_CP036275.1"/>
</dbReference>
<protein>
    <submittedName>
        <fullName evidence="4">Uncharacterized protein</fullName>
    </submittedName>
</protein>
<dbReference type="SUPFAM" id="SSF48537">
    <property type="entry name" value="Phospholipase C/P1 nuclease"/>
    <property type="match status" value="1"/>
</dbReference>
<name>A0A517Z9R9_9PLAN</name>
<reference evidence="4 5" key="1">
    <citation type="submission" date="2019-02" db="EMBL/GenBank/DDBJ databases">
        <title>Deep-cultivation of Planctomycetes and their phenomic and genomic characterization uncovers novel biology.</title>
        <authorList>
            <person name="Wiegand S."/>
            <person name="Jogler M."/>
            <person name="Boedeker C."/>
            <person name="Pinto D."/>
            <person name="Vollmers J."/>
            <person name="Rivas-Marin E."/>
            <person name="Kohn T."/>
            <person name="Peeters S.H."/>
            <person name="Heuer A."/>
            <person name="Rast P."/>
            <person name="Oberbeckmann S."/>
            <person name="Bunk B."/>
            <person name="Jeske O."/>
            <person name="Meyerdierks A."/>
            <person name="Storesund J.E."/>
            <person name="Kallscheuer N."/>
            <person name="Luecker S."/>
            <person name="Lage O.M."/>
            <person name="Pohl T."/>
            <person name="Merkel B.J."/>
            <person name="Hornburger P."/>
            <person name="Mueller R.-W."/>
            <person name="Bruemmer F."/>
            <person name="Labrenz M."/>
            <person name="Spormann A.M."/>
            <person name="Op den Camp H."/>
            <person name="Overmann J."/>
            <person name="Amann R."/>
            <person name="Jetten M.S.M."/>
            <person name="Mascher T."/>
            <person name="Medema M.H."/>
            <person name="Devos D.P."/>
            <person name="Kaster A.-K."/>
            <person name="Ovreas L."/>
            <person name="Rohde M."/>
            <person name="Galperin M.Y."/>
            <person name="Jogler C."/>
        </authorList>
    </citation>
    <scope>NUCLEOTIDE SEQUENCE [LARGE SCALE GENOMIC DNA]</scope>
    <source>
        <strain evidence="4 5">Mal4</strain>
    </source>
</reference>
<evidence type="ECO:0000259" key="3">
    <source>
        <dbReference type="Pfam" id="PF14229"/>
    </source>
</evidence>
<keyword evidence="5" id="KW-1185">Reference proteome</keyword>
<evidence type="ECO:0000313" key="5">
    <source>
        <dbReference type="Proteomes" id="UP000320496"/>
    </source>
</evidence>
<dbReference type="KEGG" id="mri:Mal4_35170"/>
<feature type="domain" description="DUF4332" evidence="3">
    <location>
        <begin position="420"/>
        <end position="542"/>
    </location>
</feature>
<feature type="domain" description="Phospholipase C/D" evidence="2">
    <location>
        <begin position="16"/>
        <end position="153"/>
    </location>
</feature>
<dbReference type="EMBL" id="CP036275">
    <property type="protein sequence ID" value="QDU39181.1"/>
    <property type="molecule type" value="Genomic_DNA"/>
</dbReference>
<dbReference type="InterPro" id="IPR008947">
    <property type="entry name" value="PLipase_C/P1_nuclease_dom_sf"/>
</dbReference>
<evidence type="ECO:0000313" key="4">
    <source>
        <dbReference type="EMBL" id="QDU39181.1"/>
    </source>
</evidence>
<feature type="region of interest" description="Disordered" evidence="1">
    <location>
        <begin position="298"/>
        <end position="401"/>
    </location>
</feature>
<feature type="compositionally biased region" description="Basic and acidic residues" evidence="1">
    <location>
        <begin position="358"/>
        <end position="372"/>
    </location>
</feature>
<dbReference type="CDD" id="cd10981">
    <property type="entry name" value="ZnPC_S1P1"/>
    <property type="match status" value="1"/>
</dbReference>
<dbReference type="OrthoDB" id="268732at2"/>
<dbReference type="Pfam" id="PF14229">
    <property type="entry name" value="DUF4332"/>
    <property type="match status" value="1"/>
</dbReference>
<dbReference type="GO" id="GO:0016788">
    <property type="term" value="F:hydrolase activity, acting on ester bonds"/>
    <property type="evidence" value="ECO:0007669"/>
    <property type="project" value="InterPro"/>
</dbReference>
<gene>
    <name evidence="4" type="ORF">Mal4_35170</name>
</gene>
<dbReference type="AlphaFoldDB" id="A0A517Z9R9"/>